<evidence type="ECO:0000256" key="1">
    <source>
        <dbReference type="SAM" id="Coils"/>
    </source>
</evidence>
<accession>A0A6B0V1U0</accession>
<dbReference type="EMBL" id="GIFC01013703">
    <property type="protein sequence ID" value="MXU95786.1"/>
    <property type="molecule type" value="Transcribed_RNA"/>
</dbReference>
<evidence type="ECO:0000313" key="2">
    <source>
        <dbReference type="EMBL" id="MXU95786.1"/>
    </source>
</evidence>
<feature type="coiled-coil region" evidence="1">
    <location>
        <begin position="130"/>
        <end position="164"/>
    </location>
</feature>
<reference evidence="2" key="1">
    <citation type="submission" date="2019-12" db="EMBL/GenBank/DDBJ databases">
        <title>An insight into the sialome of adult female Ixodes ricinus ticks feeding for 6 days.</title>
        <authorList>
            <person name="Perner J."/>
            <person name="Ribeiro J.M.C."/>
        </authorList>
    </citation>
    <scope>NUCLEOTIDE SEQUENCE</scope>
    <source>
        <strain evidence="2">Semi-engorged</strain>
        <tissue evidence="2">Salivary glands</tissue>
    </source>
</reference>
<protein>
    <submittedName>
        <fullName evidence="2">Uncharacterized protein</fullName>
    </submittedName>
</protein>
<keyword evidence="1" id="KW-0175">Coiled coil</keyword>
<sequence>MTSLGALEALENACSRKAVYDTLSKIRRELEELRTKCGRVDDKEKLRRLKERCERQMEEIAHLKESQQESEERIKLLTSLLCVQADGSGDATLDLSKEHSGQHWSTQNVDRLLERLWSSEKRAREMESCVNRLNLQLTKKVLELNELQLQYSEQAKKMMDMSRESYEAVHSSSNLSSRQTWDNSEVSYDFEAFRL</sequence>
<dbReference type="AlphaFoldDB" id="A0A6B0V1U0"/>
<name>A0A6B0V1U0_IXORI</name>
<feature type="coiled-coil region" evidence="1">
    <location>
        <begin position="16"/>
        <end position="73"/>
    </location>
</feature>
<organism evidence="2">
    <name type="scientific">Ixodes ricinus</name>
    <name type="common">Common tick</name>
    <name type="synonym">Acarus ricinus</name>
    <dbReference type="NCBI Taxonomy" id="34613"/>
    <lineage>
        <taxon>Eukaryota</taxon>
        <taxon>Metazoa</taxon>
        <taxon>Ecdysozoa</taxon>
        <taxon>Arthropoda</taxon>
        <taxon>Chelicerata</taxon>
        <taxon>Arachnida</taxon>
        <taxon>Acari</taxon>
        <taxon>Parasitiformes</taxon>
        <taxon>Ixodida</taxon>
        <taxon>Ixodoidea</taxon>
        <taxon>Ixodidae</taxon>
        <taxon>Ixodinae</taxon>
        <taxon>Ixodes</taxon>
    </lineage>
</organism>
<proteinExistence type="predicted"/>